<dbReference type="Proteomes" id="UP000494106">
    <property type="component" value="Unassembled WGS sequence"/>
</dbReference>
<organism evidence="11 13">
    <name type="scientific">Arctia plantaginis</name>
    <name type="common">Wood tiger moth</name>
    <name type="synonym">Phalaena plantaginis</name>
    <dbReference type="NCBI Taxonomy" id="874455"/>
    <lineage>
        <taxon>Eukaryota</taxon>
        <taxon>Metazoa</taxon>
        <taxon>Ecdysozoa</taxon>
        <taxon>Arthropoda</taxon>
        <taxon>Hexapoda</taxon>
        <taxon>Insecta</taxon>
        <taxon>Pterygota</taxon>
        <taxon>Neoptera</taxon>
        <taxon>Endopterygota</taxon>
        <taxon>Lepidoptera</taxon>
        <taxon>Glossata</taxon>
        <taxon>Ditrysia</taxon>
        <taxon>Noctuoidea</taxon>
        <taxon>Erebidae</taxon>
        <taxon>Arctiinae</taxon>
        <taxon>Arctia</taxon>
    </lineage>
</organism>
<feature type="domain" description="C2H2-type" evidence="9">
    <location>
        <begin position="57"/>
        <end position="87"/>
    </location>
</feature>
<dbReference type="GO" id="GO:0005634">
    <property type="term" value="C:nucleus"/>
    <property type="evidence" value="ECO:0007669"/>
    <property type="project" value="UniProtKB-SubCell"/>
</dbReference>
<sequence>MEVKADEKLKQLGMEKVMEYLHTRKVYRCTYQGCKADFDRPYRLTQHILAHNNIRPYLCDQPNCGKAYTSKSHLDRHLRTVHMPQETDVVYSCPKCFKTFANRQNLKRHLNTVHELEYACEICDKQFKKKNQLSAHMYQHTGVKAFSCDQCQETFVSLYLKKRHMRYHKVYLCHECKVEYNHWSKYQQHLKAEHQNDEYICDECGRAFKQRCHIVRHVKIHSHLNRIFHCPYENCERYYSRNSNLKQHILVKHLDMLFECTVCGSRLSTKAKLNYHLNLHYNAGVEKPVPKLTKPDRKERKDKDSFRASTALKLAGLAKAPDDLNETSSGFSEPQDDLRSTLSSSSDVPENLRSNEAHSSKKTGNAQLGSKSPPPVNLTVKTEYIEVEVDIPYDI</sequence>
<keyword evidence="6" id="KW-0539">Nucleus</keyword>
<feature type="domain" description="C2H2-type" evidence="9">
    <location>
        <begin position="228"/>
        <end position="253"/>
    </location>
</feature>
<evidence type="ECO:0000256" key="7">
    <source>
        <dbReference type="PROSITE-ProRule" id="PRU00042"/>
    </source>
</evidence>
<dbReference type="Pfam" id="PF00096">
    <property type="entry name" value="zf-C2H2"/>
    <property type="match status" value="5"/>
</dbReference>
<dbReference type="PANTHER" id="PTHR24408">
    <property type="entry name" value="ZINC FINGER PROTEIN"/>
    <property type="match status" value="1"/>
</dbReference>
<dbReference type="PANTHER" id="PTHR24408:SF61">
    <property type="entry name" value="E3 SUMO-PROTEIN LIGASE ZNF451"/>
    <property type="match status" value="1"/>
</dbReference>
<keyword evidence="3" id="KW-0677">Repeat</keyword>
<accession>A0A8S0ZRW5</accession>
<dbReference type="OrthoDB" id="2687452at2759"/>
<gene>
    <name evidence="10" type="ORF">APLA_LOCUS3712</name>
    <name evidence="11" type="ORF">APLA_LOCUS7136</name>
</gene>
<evidence type="ECO:0000256" key="1">
    <source>
        <dbReference type="ARBA" id="ARBA00004123"/>
    </source>
</evidence>
<dbReference type="EMBL" id="CADEBC010000346">
    <property type="protein sequence ID" value="CAB3228622.1"/>
    <property type="molecule type" value="Genomic_DNA"/>
</dbReference>
<dbReference type="GO" id="GO:0000981">
    <property type="term" value="F:DNA-binding transcription factor activity, RNA polymerase II-specific"/>
    <property type="evidence" value="ECO:0007669"/>
    <property type="project" value="TreeGrafter"/>
</dbReference>
<dbReference type="FunFam" id="3.30.160.60:FF:000145">
    <property type="entry name" value="Zinc finger protein 574"/>
    <property type="match status" value="1"/>
</dbReference>
<feature type="domain" description="C2H2-type" evidence="9">
    <location>
        <begin position="118"/>
        <end position="145"/>
    </location>
</feature>
<dbReference type="Proteomes" id="UP000494256">
    <property type="component" value="Unassembled WGS sequence"/>
</dbReference>
<dbReference type="SMART" id="SM00355">
    <property type="entry name" value="ZnF_C2H2"/>
    <property type="match status" value="9"/>
</dbReference>
<feature type="domain" description="C2H2-type" evidence="9">
    <location>
        <begin position="258"/>
        <end position="280"/>
    </location>
</feature>
<dbReference type="InterPro" id="IPR036236">
    <property type="entry name" value="Znf_C2H2_sf"/>
</dbReference>
<evidence type="ECO:0000256" key="3">
    <source>
        <dbReference type="ARBA" id="ARBA00022737"/>
    </source>
</evidence>
<dbReference type="GO" id="GO:0008270">
    <property type="term" value="F:zinc ion binding"/>
    <property type="evidence" value="ECO:0007669"/>
    <property type="project" value="UniProtKB-KW"/>
</dbReference>
<feature type="domain" description="C2H2-type" evidence="9">
    <location>
        <begin position="27"/>
        <end position="56"/>
    </location>
</feature>
<evidence type="ECO:0000256" key="2">
    <source>
        <dbReference type="ARBA" id="ARBA00022723"/>
    </source>
</evidence>
<protein>
    <recommendedName>
        <fullName evidence="9">C2H2-type domain-containing protein</fullName>
    </recommendedName>
</protein>
<dbReference type="PROSITE" id="PS00028">
    <property type="entry name" value="ZINC_FINGER_C2H2_1"/>
    <property type="match status" value="7"/>
</dbReference>
<feature type="domain" description="C2H2-type" evidence="9">
    <location>
        <begin position="91"/>
        <end position="119"/>
    </location>
</feature>
<dbReference type="SUPFAM" id="SSF57667">
    <property type="entry name" value="beta-beta-alpha zinc fingers"/>
    <property type="match status" value="5"/>
</dbReference>
<evidence type="ECO:0000313" key="13">
    <source>
        <dbReference type="Proteomes" id="UP000494256"/>
    </source>
</evidence>
<keyword evidence="12" id="KW-1185">Reference proteome</keyword>
<dbReference type="FunFam" id="3.30.160.60:FF:000446">
    <property type="entry name" value="Zinc finger protein"/>
    <property type="match status" value="1"/>
</dbReference>
<keyword evidence="2" id="KW-0479">Metal-binding</keyword>
<keyword evidence="4 7" id="KW-0863">Zinc-finger</keyword>
<feature type="region of interest" description="Disordered" evidence="8">
    <location>
        <begin position="317"/>
        <end position="378"/>
    </location>
</feature>
<keyword evidence="5" id="KW-0862">Zinc</keyword>
<proteinExistence type="predicted"/>
<feature type="domain" description="C2H2-type" evidence="9">
    <location>
        <begin position="171"/>
        <end position="199"/>
    </location>
</feature>
<dbReference type="FunFam" id="3.30.160.60:FF:000072">
    <property type="entry name" value="zinc finger protein 143 isoform X1"/>
    <property type="match status" value="1"/>
</dbReference>
<evidence type="ECO:0000256" key="8">
    <source>
        <dbReference type="SAM" id="MobiDB-lite"/>
    </source>
</evidence>
<evidence type="ECO:0000313" key="11">
    <source>
        <dbReference type="EMBL" id="CAB3235897.1"/>
    </source>
</evidence>
<evidence type="ECO:0000259" key="9">
    <source>
        <dbReference type="PROSITE" id="PS50157"/>
    </source>
</evidence>
<name>A0A8S0ZRW5_ARCPL</name>
<dbReference type="Gene3D" id="3.30.160.60">
    <property type="entry name" value="Classic Zinc Finger"/>
    <property type="match status" value="7"/>
</dbReference>
<evidence type="ECO:0000313" key="12">
    <source>
        <dbReference type="Proteomes" id="UP000494106"/>
    </source>
</evidence>
<comment type="caution">
    <text evidence="11">The sequence shown here is derived from an EMBL/GenBank/DDBJ whole genome shotgun (WGS) entry which is preliminary data.</text>
</comment>
<reference evidence="12 13" key="1">
    <citation type="submission" date="2020-04" db="EMBL/GenBank/DDBJ databases">
        <authorList>
            <person name="Wallbank WR R."/>
            <person name="Pardo Diaz C."/>
            <person name="Kozak K."/>
            <person name="Martin S."/>
            <person name="Jiggins C."/>
            <person name="Moest M."/>
            <person name="Warren A I."/>
            <person name="Byers J.R.P. K."/>
            <person name="Montejo-Kovacevich G."/>
            <person name="Yen C E."/>
        </authorList>
    </citation>
    <scope>NUCLEOTIDE SEQUENCE [LARGE SCALE GENOMIC DNA]</scope>
</reference>
<dbReference type="PROSITE" id="PS50157">
    <property type="entry name" value="ZINC_FINGER_C2H2_2"/>
    <property type="match status" value="9"/>
</dbReference>
<evidence type="ECO:0000313" key="10">
    <source>
        <dbReference type="EMBL" id="CAB3228622.1"/>
    </source>
</evidence>
<evidence type="ECO:0000256" key="6">
    <source>
        <dbReference type="ARBA" id="ARBA00023242"/>
    </source>
</evidence>
<evidence type="ECO:0000256" key="4">
    <source>
        <dbReference type="ARBA" id="ARBA00022771"/>
    </source>
</evidence>
<dbReference type="GO" id="GO:0043565">
    <property type="term" value="F:sequence-specific DNA binding"/>
    <property type="evidence" value="ECO:0007669"/>
    <property type="project" value="TreeGrafter"/>
</dbReference>
<dbReference type="InterPro" id="IPR013087">
    <property type="entry name" value="Znf_C2H2_type"/>
</dbReference>
<dbReference type="EMBL" id="CADEBD010000300">
    <property type="protein sequence ID" value="CAB3235897.1"/>
    <property type="molecule type" value="Genomic_DNA"/>
</dbReference>
<evidence type="ECO:0000256" key="5">
    <source>
        <dbReference type="ARBA" id="ARBA00022833"/>
    </source>
</evidence>
<feature type="domain" description="C2H2-type" evidence="9">
    <location>
        <begin position="199"/>
        <end position="226"/>
    </location>
</feature>
<dbReference type="AlphaFoldDB" id="A0A8S0ZRW5"/>
<comment type="subcellular location">
    <subcellularLocation>
        <location evidence="1">Nucleus</location>
    </subcellularLocation>
</comment>
<feature type="domain" description="C2H2-type" evidence="9">
    <location>
        <begin position="146"/>
        <end position="168"/>
    </location>
</feature>